<protein>
    <submittedName>
        <fullName evidence="1">Uncharacterized protein</fullName>
    </submittedName>
</protein>
<proteinExistence type="predicted"/>
<comment type="caution">
    <text evidence="1">The sequence shown here is derived from an EMBL/GenBank/DDBJ whole genome shotgun (WGS) entry which is preliminary data.</text>
</comment>
<dbReference type="EMBL" id="JANPWB010000008">
    <property type="protein sequence ID" value="KAJ1164718.1"/>
    <property type="molecule type" value="Genomic_DNA"/>
</dbReference>
<evidence type="ECO:0000313" key="1">
    <source>
        <dbReference type="EMBL" id="KAJ1164718.1"/>
    </source>
</evidence>
<name>A0AAV7SKY5_PLEWA</name>
<sequence>MAAPLVLLKHFRPPTAWDRDEPWSKERRCLSCVKFDRPRGKDGGEDWSGLRRPVAWRRSSDCGAKVVRRVKETGAETQRVGLRAYGEERRWRHLRRSPWLPRGVFPLTWRGRPGPWPECGGGGLGPESWPRATLVELGWPETLVCSAGPTLLGQRQLV</sequence>
<reference evidence="1" key="1">
    <citation type="journal article" date="2022" name="bioRxiv">
        <title>Sequencing and chromosome-scale assembly of the giantPleurodeles waltlgenome.</title>
        <authorList>
            <person name="Brown T."/>
            <person name="Elewa A."/>
            <person name="Iarovenko S."/>
            <person name="Subramanian E."/>
            <person name="Araus A.J."/>
            <person name="Petzold A."/>
            <person name="Susuki M."/>
            <person name="Suzuki K.-i.T."/>
            <person name="Hayashi T."/>
            <person name="Toyoda A."/>
            <person name="Oliveira C."/>
            <person name="Osipova E."/>
            <person name="Leigh N.D."/>
            <person name="Simon A."/>
            <person name="Yun M.H."/>
        </authorList>
    </citation>
    <scope>NUCLEOTIDE SEQUENCE</scope>
    <source>
        <strain evidence="1">20211129_DDA</strain>
        <tissue evidence="1">Liver</tissue>
    </source>
</reference>
<dbReference type="AlphaFoldDB" id="A0AAV7SKY5"/>
<accession>A0AAV7SKY5</accession>
<gene>
    <name evidence="1" type="ORF">NDU88_005152</name>
</gene>
<keyword evidence="2" id="KW-1185">Reference proteome</keyword>
<dbReference type="Proteomes" id="UP001066276">
    <property type="component" value="Chromosome 4_2"/>
</dbReference>
<evidence type="ECO:0000313" key="2">
    <source>
        <dbReference type="Proteomes" id="UP001066276"/>
    </source>
</evidence>
<organism evidence="1 2">
    <name type="scientific">Pleurodeles waltl</name>
    <name type="common">Iberian ribbed newt</name>
    <dbReference type="NCBI Taxonomy" id="8319"/>
    <lineage>
        <taxon>Eukaryota</taxon>
        <taxon>Metazoa</taxon>
        <taxon>Chordata</taxon>
        <taxon>Craniata</taxon>
        <taxon>Vertebrata</taxon>
        <taxon>Euteleostomi</taxon>
        <taxon>Amphibia</taxon>
        <taxon>Batrachia</taxon>
        <taxon>Caudata</taxon>
        <taxon>Salamandroidea</taxon>
        <taxon>Salamandridae</taxon>
        <taxon>Pleurodelinae</taxon>
        <taxon>Pleurodeles</taxon>
    </lineage>
</organism>